<dbReference type="STRING" id="137658.SAMN05216186_107126"/>
<name>A0A1G9C5F1_9PSED</name>
<dbReference type="InterPro" id="IPR006869">
    <property type="entry name" value="DUF547"/>
</dbReference>
<accession>A0A1G9C5F1</accession>
<keyword evidence="1" id="KW-0732">Signal</keyword>
<dbReference type="Pfam" id="PF04784">
    <property type="entry name" value="DUF547"/>
    <property type="match status" value="1"/>
</dbReference>
<dbReference type="PANTHER" id="PTHR46361:SF3">
    <property type="entry name" value="ELECTRON CARRIER_ PROTEIN DISULFIDE OXIDOREDUCTASE"/>
    <property type="match status" value="1"/>
</dbReference>
<organism evidence="3 4">
    <name type="scientific">Pseudomonas indica</name>
    <dbReference type="NCBI Taxonomy" id="137658"/>
    <lineage>
        <taxon>Bacteria</taxon>
        <taxon>Pseudomonadati</taxon>
        <taxon>Pseudomonadota</taxon>
        <taxon>Gammaproteobacteria</taxon>
        <taxon>Pseudomonadales</taxon>
        <taxon>Pseudomonadaceae</taxon>
        <taxon>Pseudomonas</taxon>
    </lineage>
</organism>
<gene>
    <name evidence="3" type="ORF">SAMN05216186_107126</name>
</gene>
<protein>
    <recommendedName>
        <fullName evidence="2">DUF547 domain-containing protein</fullName>
    </recommendedName>
</protein>
<feature type="domain" description="DUF547" evidence="2">
    <location>
        <begin position="93"/>
        <end position="204"/>
    </location>
</feature>
<feature type="chain" id="PRO_5011574987" description="DUF547 domain-containing protein" evidence="1">
    <location>
        <begin position="23"/>
        <end position="270"/>
    </location>
</feature>
<dbReference type="AlphaFoldDB" id="A0A1G9C5F1"/>
<dbReference type="PANTHER" id="PTHR46361">
    <property type="entry name" value="ELECTRON CARRIER/ PROTEIN DISULFIDE OXIDOREDUCTASE"/>
    <property type="match status" value="1"/>
</dbReference>
<feature type="signal peptide" evidence="1">
    <location>
        <begin position="1"/>
        <end position="22"/>
    </location>
</feature>
<dbReference type="RefSeq" id="WP_084337401.1">
    <property type="nucleotide sequence ID" value="NZ_FNFD01000007.1"/>
</dbReference>
<evidence type="ECO:0000259" key="2">
    <source>
        <dbReference type="Pfam" id="PF04784"/>
    </source>
</evidence>
<dbReference type="EMBL" id="FNFD01000007">
    <property type="protein sequence ID" value="SDK46917.1"/>
    <property type="molecule type" value="Genomic_DNA"/>
</dbReference>
<proteinExistence type="predicted"/>
<sequence length="270" mass="31230">MTLLRWMSAALLIFAAVRVAVATPAMEPWEIWHRSDETRAASIDHSAWQELLTLYLDDRHPSGIARFDYARVDPDHVRLLDIYLEQLAALDPRQFTRDEQRAYWINLYNALTVRLVLQHYPVRSVIRLGGWYRLGPWDLDLVEVAGHRLSLNDIEHRILRPFWRDPRLHYALNNGSLGSPNLAAEAFTAQNSERLLDQGARAYINHPRGVDFEKGQLVLSKLYDWFPADFGGEAGLLQHLTAYAEPELARRLASFEGGVRYRFDWDLNEP</sequence>
<reference evidence="3 4" key="1">
    <citation type="submission" date="2016-10" db="EMBL/GenBank/DDBJ databases">
        <authorList>
            <person name="de Groot N.N."/>
        </authorList>
    </citation>
    <scope>NUCLEOTIDE SEQUENCE [LARGE SCALE GENOMIC DNA]</scope>
    <source>
        <strain evidence="3 4">JCM 21544</strain>
    </source>
</reference>
<evidence type="ECO:0000313" key="3">
    <source>
        <dbReference type="EMBL" id="SDK46917.1"/>
    </source>
</evidence>
<dbReference type="Proteomes" id="UP000198706">
    <property type="component" value="Unassembled WGS sequence"/>
</dbReference>
<keyword evidence="4" id="KW-1185">Reference proteome</keyword>
<dbReference type="OrthoDB" id="526867at2"/>
<evidence type="ECO:0000256" key="1">
    <source>
        <dbReference type="SAM" id="SignalP"/>
    </source>
</evidence>
<evidence type="ECO:0000313" key="4">
    <source>
        <dbReference type="Proteomes" id="UP000198706"/>
    </source>
</evidence>